<gene>
    <name evidence="3" type="ORF">HNR60_000297</name>
</gene>
<accession>A0A7W7Z097</accession>
<keyword evidence="4" id="KW-1185">Reference proteome</keyword>
<dbReference type="EMBL" id="JACHIH010000001">
    <property type="protein sequence ID" value="MBB5045568.1"/>
    <property type="molecule type" value="Genomic_DNA"/>
</dbReference>
<evidence type="ECO:0000256" key="1">
    <source>
        <dbReference type="SAM" id="MobiDB-lite"/>
    </source>
</evidence>
<dbReference type="RefSeq" id="WP_347339289.1">
    <property type="nucleotide sequence ID" value="NZ_JACHIH010000001.1"/>
</dbReference>
<evidence type="ECO:0000256" key="2">
    <source>
        <dbReference type="SAM" id="SignalP"/>
    </source>
</evidence>
<proteinExistence type="predicted"/>
<sequence>MIVAILLAPGAPALAASETGPGAEVARRPDAVSATDVSARRPARRHVRHHRHLRRAVTSPTYYARPTYYRPHGIAPFFPFGLGYGLEPSW</sequence>
<feature type="compositionally biased region" description="Basic residues" evidence="1">
    <location>
        <begin position="41"/>
        <end position="51"/>
    </location>
</feature>
<dbReference type="AlphaFoldDB" id="A0A7W7Z097"/>
<dbReference type="Proteomes" id="UP000542353">
    <property type="component" value="Unassembled WGS sequence"/>
</dbReference>
<comment type="caution">
    <text evidence="3">The sequence shown here is derived from an EMBL/GenBank/DDBJ whole genome shotgun (WGS) entry which is preliminary data.</text>
</comment>
<reference evidence="3 4" key="1">
    <citation type="submission" date="2020-08" db="EMBL/GenBank/DDBJ databases">
        <title>Genomic Encyclopedia of Type Strains, Phase IV (KMG-IV): sequencing the most valuable type-strain genomes for metagenomic binning, comparative biology and taxonomic classification.</title>
        <authorList>
            <person name="Goeker M."/>
        </authorList>
    </citation>
    <scope>NUCLEOTIDE SEQUENCE [LARGE SCALE GENOMIC DNA]</scope>
    <source>
        <strain evidence="3 4">DSM 12706</strain>
    </source>
</reference>
<name>A0A7W7Z097_9BRAD</name>
<protein>
    <submittedName>
        <fullName evidence="3">Uncharacterized protein</fullName>
    </submittedName>
</protein>
<keyword evidence="2" id="KW-0732">Signal</keyword>
<organism evidence="3 4">
    <name type="scientific">Rhodopseudomonas rhenobacensis</name>
    <dbReference type="NCBI Taxonomy" id="87461"/>
    <lineage>
        <taxon>Bacteria</taxon>
        <taxon>Pseudomonadati</taxon>
        <taxon>Pseudomonadota</taxon>
        <taxon>Alphaproteobacteria</taxon>
        <taxon>Hyphomicrobiales</taxon>
        <taxon>Nitrobacteraceae</taxon>
        <taxon>Rhodopseudomonas</taxon>
    </lineage>
</organism>
<evidence type="ECO:0000313" key="4">
    <source>
        <dbReference type="Proteomes" id="UP000542353"/>
    </source>
</evidence>
<feature type="signal peptide" evidence="2">
    <location>
        <begin position="1"/>
        <end position="15"/>
    </location>
</feature>
<feature type="region of interest" description="Disordered" evidence="1">
    <location>
        <begin position="14"/>
        <end position="51"/>
    </location>
</feature>
<evidence type="ECO:0000313" key="3">
    <source>
        <dbReference type="EMBL" id="MBB5045568.1"/>
    </source>
</evidence>
<feature type="chain" id="PRO_5030642592" evidence="2">
    <location>
        <begin position="16"/>
        <end position="90"/>
    </location>
</feature>